<accession>A0ABW0JHP8</accession>
<comment type="caution">
    <text evidence="2">The sequence shown here is derived from an EMBL/GenBank/DDBJ whole genome shotgun (WGS) entry which is preliminary data.</text>
</comment>
<sequence length="604" mass="66085">MLPFVFAASAQAQGPAAVNPQVAPTNPVVSVDPRVPRAAGQPCVVELLHQRPWPQQSIQMDIDPNITYMPPASCPPPWAKIILKIDMRTTQRSVVETLGMDLAGVRLFRSAAPHYNGLSRWHVERDLTDYSALFREPHAGSIWSAQNSEAIDWGWDQLQPIYNADAQLLFYPASAATPAPRVPDAVVGIDSNAPVALPHNIVRAYLDVEADYLDNPFWYTCVGNVGNIPLGDVLAPGGLPKETINAPVQGCGGGSFREIKIAVDGTAAGIAPAFPRVVADLNWWYHRNSADLPIPTLEMLNFRPYRVDLTPFAAILSAAGPHSVTADNPPPSPEEGPGGAETLLLYLDRGRNQVTGTVTLNTLATEKGTPSETNTLKRAGLTTRGHIKTGQHRDFKICGCATTSHGRIDSCVHQTSQFHNVQAFHLEGPSSDVFFDDADKLYDQNIELSNTVQQTSSRVLGKRLIAWDRTSTSYPLQMIYSIATHVTVDAGWIIDFKRTNVTVLQSRVVDGDHYRPGLGHFTTHAVSRFYSVNKGGSQQPVPRWASYTTSDYRDNFGSCHHGELGASNGAIVHLAKGTTCPEGRNWVRWFTHPDGSPDTLGWWR</sequence>
<dbReference type="RefSeq" id="WP_377301443.1">
    <property type="nucleotide sequence ID" value="NZ_JBHSMK010000002.1"/>
</dbReference>
<evidence type="ECO:0000313" key="3">
    <source>
        <dbReference type="Proteomes" id="UP001596013"/>
    </source>
</evidence>
<proteinExistence type="predicted"/>
<feature type="domain" description="Peptide N-acetyl-beta-D-glucosaminyl asparaginase amidase A N-terminal" evidence="1">
    <location>
        <begin position="67"/>
        <end position="325"/>
    </location>
</feature>
<dbReference type="Pfam" id="PF12222">
    <property type="entry name" value="PNGaseA"/>
    <property type="match status" value="1"/>
</dbReference>
<dbReference type="PANTHER" id="PTHR31104">
    <property type="entry name" value="PEPTIDE-N4-(N-ACETYL-BETA-GLUCOSAMINYL)ASPARAGINE AMIDASE A PROTEIN"/>
    <property type="match status" value="1"/>
</dbReference>
<dbReference type="EMBL" id="JBHSMK010000002">
    <property type="protein sequence ID" value="MFC5435285.1"/>
    <property type="molecule type" value="Genomic_DNA"/>
</dbReference>
<dbReference type="InterPro" id="IPR021102">
    <property type="entry name" value="PNGase_A"/>
</dbReference>
<evidence type="ECO:0000259" key="1">
    <source>
        <dbReference type="Pfam" id="PF12222"/>
    </source>
</evidence>
<keyword evidence="3" id="KW-1185">Reference proteome</keyword>
<organism evidence="2 3">
    <name type="scientific">Rhodanobacter umsongensis</name>
    <dbReference type="NCBI Taxonomy" id="633153"/>
    <lineage>
        <taxon>Bacteria</taxon>
        <taxon>Pseudomonadati</taxon>
        <taxon>Pseudomonadota</taxon>
        <taxon>Gammaproteobacteria</taxon>
        <taxon>Lysobacterales</taxon>
        <taxon>Rhodanobacteraceae</taxon>
        <taxon>Rhodanobacter</taxon>
    </lineage>
</organism>
<dbReference type="Proteomes" id="UP001596013">
    <property type="component" value="Unassembled WGS sequence"/>
</dbReference>
<evidence type="ECO:0000313" key="2">
    <source>
        <dbReference type="EMBL" id="MFC5435285.1"/>
    </source>
</evidence>
<dbReference type="InterPro" id="IPR056948">
    <property type="entry name" value="PNGaseA_N"/>
</dbReference>
<name>A0ABW0JHP8_9GAMM</name>
<reference evidence="3" key="1">
    <citation type="journal article" date="2019" name="Int. J. Syst. Evol. Microbiol.">
        <title>The Global Catalogue of Microorganisms (GCM) 10K type strain sequencing project: providing services to taxonomists for standard genome sequencing and annotation.</title>
        <authorList>
            <consortium name="The Broad Institute Genomics Platform"/>
            <consortium name="The Broad Institute Genome Sequencing Center for Infectious Disease"/>
            <person name="Wu L."/>
            <person name="Ma J."/>
        </authorList>
    </citation>
    <scope>NUCLEOTIDE SEQUENCE [LARGE SCALE GENOMIC DNA]</scope>
    <source>
        <strain evidence="3">JCM 17130</strain>
    </source>
</reference>
<gene>
    <name evidence="2" type="ORF">ACFPME_01870</name>
</gene>
<protein>
    <submittedName>
        <fullName evidence="2">Peptide-N4-asparagine amidase</fullName>
    </submittedName>
</protein>